<sequence>MKKKNIAWGLFFIFLAAVYLVISSTGMELGVGLPGIFMTVLFVWLFVEGIKDVNFYSIVFAIAFICILYRKPLGLEKFGLTSWTILGAALLLSIGLSMIFKDVRRKNWKTKTINWDEKMSTPNGEQCSGEHICCENNFGSAIRYINSEHFCDAQLENNFGSMSVYFDNAIIAGEAASVEVENNFGETNLYIPKEWKVQNELKRSFGAVEEIGRGEGSSVATLYLRGAANFGVIKIYYI</sequence>
<accession>A0A173VYN7</accession>
<dbReference type="Pfam" id="PF22570">
    <property type="entry name" value="LiaF-TM"/>
    <property type="match status" value="1"/>
</dbReference>
<dbReference type="STRING" id="166486.ERS852572_03631"/>
<dbReference type="EMBL" id="CYXZ01000043">
    <property type="protein sequence ID" value="CUN31267.1"/>
    <property type="molecule type" value="Genomic_DNA"/>
</dbReference>
<keyword evidence="1" id="KW-0812">Transmembrane</keyword>
<feature type="transmembrane region" description="Helical" evidence="1">
    <location>
        <begin position="53"/>
        <end position="69"/>
    </location>
</feature>
<keyword evidence="1" id="KW-1133">Transmembrane helix</keyword>
<feature type="transmembrane region" description="Helical" evidence="1">
    <location>
        <begin position="81"/>
        <end position="100"/>
    </location>
</feature>
<protein>
    <submittedName>
        <fullName evidence="3">Predicted membrane protein</fullName>
    </submittedName>
</protein>
<reference evidence="3 4" key="1">
    <citation type="submission" date="2015-09" db="EMBL/GenBank/DDBJ databases">
        <authorList>
            <consortium name="Pathogen Informatics"/>
        </authorList>
    </citation>
    <scope>NUCLEOTIDE SEQUENCE [LARGE SCALE GENOMIC DNA]</scope>
    <source>
        <strain evidence="3 4">2789STDY5834960</strain>
    </source>
</reference>
<dbReference type="Proteomes" id="UP000095350">
    <property type="component" value="Unassembled WGS sequence"/>
</dbReference>
<evidence type="ECO:0000313" key="4">
    <source>
        <dbReference type="Proteomes" id="UP000095350"/>
    </source>
</evidence>
<feature type="transmembrane region" description="Helical" evidence="1">
    <location>
        <begin position="6"/>
        <end position="22"/>
    </location>
</feature>
<name>A0A173VYN7_9FIRM</name>
<feature type="transmembrane region" description="Helical" evidence="1">
    <location>
        <begin position="29"/>
        <end position="47"/>
    </location>
</feature>
<dbReference type="PaxDb" id="166486-ERS852572_03631"/>
<dbReference type="RefSeq" id="WP_055196014.1">
    <property type="nucleotide sequence ID" value="NZ_CABIYH010000043.1"/>
</dbReference>
<evidence type="ECO:0000259" key="2">
    <source>
        <dbReference type="Pfam" id="PF22570"/>
    </source>
</evidence>
<dbReference type="InterPro" id="IPR054331">
    <property type="entry name" value="LiaF_TM"/>
</dbReference>
<organism evidence="3 4">
    <name type="scientific">Roseburia intestinalis</name>
    <dbReference type="NCBI Taxonomy" id="166486"/>
    <lineage>
        <taxon>Bacteria</taxon>
        <taxon>Bacillati</taxon>
        <taxon>Bacillota</taxon>
        <taxon>Clostridia</taxon>
        <taxon>Lachnospirales</taxon>
        <taxon>Lachnospiraceae</taxon>
        <taxon>Roseburia</taxon>
    </lineage>
</organism>
<dbReference type="AlphaFoldDB" id="A0A173VYN7"/>
<proteinExistence type="predicted"/>
<evidence type="ECO:0000256" key="1">
    <source>
        <dbReference type="SAM" id="Phobius"/>
    </source>
</evidence>
<feature type="domain" description="LiaF transmembrane" evidence="2">
    <location>
        <begin position="8"/>
        <end position="105"/>
    </location>
</feature>
<gene>
    <name evidence="3" type="ORF">ERS852572_03631</name>
</gene>
<evidence type="ECO:0000313" key="3">
    <source>
        <dbReference type="EMBL" id="CUN31267.1"/>
    </source>
</evidence>
<dbReference type="OrthoDB" id="2249781at2"/>
<keyword evidence="1" id="KW-0472">Membrane</keyword>